<feature type="domain" description="C3H1-type" evidence="7">
    <location>
        <begin position="71"/>
        <end position="98"/>
    </location>
</feature>
<dbReference type="SUPFAM" id="SSF90229">
    <property type="entry name" value="CCCH zinc finger"/>
    <property type="match status" value="2"/>
</dbReference>
<dbReference type="Gene3D" id="4.10.1000.10">
    <property type="entry name" value="Zinc finger, CCCH-type"/>
    <property type="match status" value="1"/>
</dbReference>
<feature type="region of interest" description="Disordered" evidence="6">
    <location>
        <begin position="267"/>
        <end position="327"/>
    </location>
</feature>
<evidence type="ECO:0000256" key="2">
    <source>
        <dbReference type="ARBA" id="ARBA00022737"/>
    </source>
</evidence>
<accession>A0AA43QEI2</accession>
<evidence type="ECO:0000256" key="5">
    <source>
        <dbReference type="PROSITE-ProRule" id="PRU00723"/>
    </source>
</evidence>
<feature type="compositionally biased region" description="Polar residues" evidence="6">
    <location>
        <begin position="423"/>
        <end position="434"/>
    </location>
</feature>
<feature type="compositionally biased region" description="Low complexity" evidence="6">
    <location>
        <begin position="470"/>
        <end position="504"/>
    </location>
</feature>
<feature type="compositionally biased region" description="Basic and acidic residues" evidence="6">
    <location>
        <begin position="378"/>
        <end position="391"/>
    </location>
</feature>
<keyword evidence="9" id="KW-1185">Reference proteome</keyword>
<organism evidence="8 9">
    <name type="scientific">Ramalina farinacea</name>
    <dbReference type="NCBI Taxonomy" id="258253"/>
    <lineage>
        <taxon>Eukaryota</taxon>
        <taxon>Fungi</taxon>
        <taxon>Dikarya</taxon>
        <taxon>Ascomycota</taxon>
        <taxon>Pezizomycotina</taxon>
        <taxon>Lecanoromycetes</taxon>
        <taxon>OSLEUM clade</taxon>
        <taxon>Lecanoromycetidae</taxon>
        <taxon>Lecanorales</taxon>
        <taxon>Lecanorineae</taxon>
        <taxon>Ramalinaceae</taxon>
        <taxon>Ramalina</taxon>
    </lineage>
</organism>
<feature type="zinc finger region" description="C3H1-type" evidence="5">
    <location>
        <begin position="71"/>
        <end position="98"/>
    </location>
</feature>
<keyword evidence="2" id="KW-0677">Repeat</keyword>
<dbReference type="GO" id="GO:0008270">
    <property type="term" value="F:zinc ion binding"/>
    <property type="evidence" value="ECO:0007669"/>
    <property type="project" value="UniProtKB-KW"/>
</dbReference>
<dbReference type="InterPro" id="IPR036855">
    <property type="entry name" value="Znf_CCCH_sf"/>
</dbReference>
<keyword evidence="4 5" id="KW-0862">Zinc</keyword>
<protein>
    <recommendedName>
        <fullName evidence="7">C3H1-type domain-containing protein</fullName>
    </recommendedName>
</protein>
<dbReference type="EMBL" id="JAPUFD010000001">
    <property type="protein sequence ID" value="MDI1485125.1"/>
    <property type="molecule type" value="Genomic_DNA"/>
</dbReference>
<proteinExistence type="predicted"/>
<feature type="zinc finger region" description="C3H1-type" evidence="5">
    <location>
        <begin position="99"/>
        <end position="126"/>
    </location>
</feature>
<dbReference type="InterPro" id="IPR000571">
    <property type="entry name" value="Znf_CCCH"/>
</dbReference>
<feature type="compositionally biased region" description="Polar residues" evidence="6">
    <location>
        <begin position="25"/>
        <end position="43"/>
    </location>
</feature>
<keyword evidence="3 5" id="KW-0863">Zinc-finger</keyword>
<dbReference type="Proteomes" id="UP001161017">
    <property type="component" value="Unassembled WGS sequence"/>
</dbReference>
<comment type="caution">
    <text evidence="8">The sequence shown here is derived from an EMBL/GenBank/DDBJ whole genome shotgun (WGS) entry which is preliminary data.</text>
</comment>
<dbReference type="PANTHER" id="PTHR11224:SF10">
    <property type="entry name" value="IP09428P-RELATED"/>
    <property type="match status" value="1"/>
</dbReference>
<gene>
    <name evidence="8" type="ORF">OHK93_000260</name>
</gene>
<dbReference type="GO" id="GO:0061630">
    <property type="term" value="F:ubiquitin protein ligase activity"/>
    <property type="evidence" value="ECO:0007669"/>
    <property type="project" value="InterPro"/>
</dbReference>
<dbReference type="PROSITE" id="PS50103">
    <property type="entry name" value="ZF_C3H1"/>
    <property type="match status" value="2"/>
</dbReference>
<dbReference type="Pfam" id="PF00642">
    <property type="entry name" value="zf-CCCH"/>
    <property type="match status" value="1"/>
</dbReference>
<feature type="compositionally biased region" description="Polar residues" evidence="6">
    <location>
        <begin position="516"/>
        <end position="533"/>
    </location>
</feature>
<dbReference type="SMART" id="SM00356">
    <property type="entry name" value="ZnF_C3H1"/>
    <property type="match status" value="2"/>
</dbReference>
<dbReference type="InterPro" id="IPR041367">
    <property type="entry name" value="Znf-CCCH_4"/>
</dbReference>
<feature type="region of interest" description="Disordered" evidence="6">
    <location>
        <begin position="1"/>
        <end position="71"/>
    </location>
</feature>
<dbReference type="Gene3D" id="1.20.120.1350">
    <property type="entry name" value="Pneumovirus matrix protein 2 (M2), zinc-binding domain"/>
    <property type="match status" value="1"/>
</dbReference>
<dbReference type="PANTHER" id="PTHR11224">
    <property type="entry name" value="MAKORIN-RELATED"/>
    <property type="match status" value="1"/>
</dbReference>
<evidence type="ECO:0000256" key="1">
    <source>
        <dbReference type="ARBA" id="ARBA00022723"/>
    </source>
</evidence>
<evidence type="ECO:0000256" key="3">
    <source>
        <dbReference type="ARBA" id="ARBA00022771"/>
    </source>
</evidence>
<evidence type="ECO:0000256" key="4">
    <source>
        <dbReference type="ARBA" id="ARBA00022833"/>
    </source>
</evidence>
<dbReference type="GO" id="GO:0000209">
    <property type="term" value="P:protein polyubiquitination"/>
    <property type="evidence" value="ECO:0007669"/>
    <property type="project" value="InterPro"/>
</dbReference>
<dbReference type="AlphaFoldDB" id="A0AA43QEI2"/>
<dbReference type="Pfam" id="PF18044">
    <property type="entry name" value="zf-CCCH_4"/>
    <property type="match status" value="1"/>
</dbReference>
<feature type="region of interest" description="Disordered" evidence="6">
    <location>
        <begin position="378"/>
        <end position="577"/>
    </location>
</feature>
<sequence length="577" mass="62239">MDSDSQYSHLDFRPSLDFSDPPPMTTTANGNRNSHMSHNSTNRLPAGPGRHRNTMSMAAFDGPRSPPNAKNTSHVPCKFYRQGQCQAGKACPFSHDLNISTDEVCRYFQKGNCKFGQKCALAHYLPNGDRVNRPNGPARGSMDLGGRIDPQLYRQSDPSINPSLLAQQANGAPDTFSTPIPPYPHNGHPQSMAPSHGYDMLPAIDTEFASPQYGSPIEGARNAFPSSGHLGVLDAPLPASFDSQGVSYIARHGPVAASVPSKFGFEFSSPPNSNPHRPVAPSDMSHGIKSSLAAQRHARPKPTELASSPLTSGDEGPPQRMMHSQRMTKPKMLSSSLPRVGIHAGDWDEGFHFSEGEETDYIPTSLHDQILTPQEKMRRLSRNEQDNRSVRDSLSGIGTPVGSPNTQGSPSRYGAFFARRQQQDTGSNHGSSPSAFGPVGSPLRNLHPGASPSSQATKEPAGELSPPFPSFASPPRQSSMSMLSQQLGRTRISSKQSDGSDTSSMGGGNLHPASARHTSAPGQTFPRSLSSSAYRERIEEEQGVFPMEEEEDDRSKRHSGGHPHAWGAVGSKRADWT</sequence>
<reference evidence="8" key="1">
    <citation type="journal article" date="2023" name="Genome Biol. Evol.">
        <title>First Whole Genome Sequence and Flow Cytometry Genome Size Data for the Lichen-Forming Fungus Ramalina farinacea (Ascomycota).</title>
        <authorList>
            <person name="Llewellyn T."/>
            <person name="Mian S."/>
            <person name="Hill R."/>
            <person name="Leitch I.J."/>
            <person name="Gaya E."/>
        </authorList>
    </citation>
    <scope>NUCLEOTIDE SEQUENCE</scope>
    <source>
        <strain evidence="8">LIQ254RAFAR</strain>
    </source>
</reference>
<evidence type="ECO:0000259" key="7">
    <source>
        <dbReference type="PROSITE" id="PS50103"/>
    </source>
</evidence>
<feature type="domain" description="C3H1-type" evidence="7">
    <location>
        <begin position="99"/>
        <end position="126"/>
    </location>
</feature>
<keyword evidence="1 5" id="KW-0479">Metal-binding</keyword>
<name>A0AA43QEI2_9LECA</name>
<dbReference type="InterPro" id="IPR045072">
    <property type="entry name" value="MKRN-like"/>
</dbReference>
<evidence type="ECO:0000313" key="9">
    <source>
        <dbReference type="Proteomes" id="UP001161017"/>
    </source>
</evidence>
<feature type="compositionally biased region" description="Acidic residues" evidence="6">
    <location>
        <begin position="541"/>
        <end position="552"/>
    </location>
</feature>
<evidence type="ECO:0000313" key="8">
    <source>
        <dbReference type="EMBL" id="MDI1485125.1"/>
    </source>
</evidence>
<evidence type="ECO:0000256" key="6">
    <source>
        <dbReference type="SAM" id="MobiDB-lite"/>
    </source>
</evidence>